<dbReference type="GO" id="GO:0016757">
    <property type="term" value="F:glycosyltransferase activity"/>
    <property type="evidence" value="ECO:0007669"/>
    <property type="project" value="InterPro"/>
</dbReference>
<feature type="transmembrane region" description="Helical" evidence="1">
    <location>
        <begin position="278"/>
        <end position="298"/>
    </location>
</feature>
<reference evidence="2" key="1">
    <citation type="submission" date="2020-05" db="UniProtKB">
        <authorList>
            <consortium name="EnsemblMetazoa"/>
        </authorList>
    </citation>
    <scope>IDENTIFICATION</scope>
    <source>
        <strain evidence="2">BB02</strain>
    </source>
</reference>
<proteinExistence type="predicted"/>
<evidence type="ECO:0000313" key="2">
    <source>
        <dbReference type="EnsemblMetazoa" id="BGLB031296-PA"/>
    </source>
</evidence>
<dbReference type="VEuPathDB" id="VectorBase:BGLAX_027859"/>
<dbReference type="EnsemblMetazoa" id="BGLB031296-RA">
    <property type="protein sequence ID" value="BGLB031296-PA"/>
    <property type="gene ID" value="BGLB031296"/>
</dbReference>
<organism evidence="2 3">
    <name type="scientific">Biomphalaria glabrata</name>
    <name type="common">Bloodfluke planorb</name>
    <name type="synonym">Freshwater snail</name>
    <dbReference type="NCBI Taxonomy" id="6526"/>
    <lineage>
        <taxon>Eukaryota</taxon>
        <taxon>Metazoa</taxon>
        <taxon>Spiralia</taxon>
        <taxon>Lophotrochozoa</taxon>
        <taxon>Mollusca</taxon>
        <taxon>Gastropoda</taxon>
        <taxon>Heterobranchia</taxon>
        <taxon>Euthyneura</taxon>
        <taxon>Panpulmonata</taxon>
        <taxon>Hygrophila</taxon>
        <taxon>Lymnaeoidea</taxon>
        <taxon>Planorbidae</taxon>
        <taxon>Biomphalaria</taxon>
    </lineage>
</organism>
<dbReference type="CDD" id="cd22190">
    <property type="entry name" value="PGAP4"/>
    <property type="match status" value="1"/>
</dbReference>
<dbReference type="GO" id="GO:0000139">
    <property type="term" value="C:Golgi membrane"/>
    <property type="evidence" value="ECO:0007669"/>
    <property type="project" value="InterPro"/>
</dbReference>
<dbReference type="InterPro" id="IPR029675">
    <property type="entry name" value="PGAP4"/>
</dbReference>
<dbReference type="KEGG" id="bgt:106054498"/>
<dbReference type="GO" id="GO:0006506">
    <property type="term" value="P:GPI anchor biosynthetic process"/>
    <property type="evidence" value="ECO:0007669"/>
    <property type="project" value="InterPro"/>
</dbReference>
<feature type="transmembrane region" description="Helical" evidence="1">
    <location>
        <begin position="24"/>
        <end position="44"/>
    </location>
</feature>
<evidence type="ECO:0000256" key="1">
    <source>
        <dbReference type="SAM" id="Phobius"/>
    </source>
</evidence>
<protein>
    <submittedName>
        <fullName evidence="2">Uncharacterized protein</fullName>
    </submittedName>
</protein>
<dbReference type="VEuPathDB" id="VectorBase:BGLB031296"/>
<keyword evidence="1" id="KW-0472">Membrane</keyword>
<accession>A0A2C9LHQ4</accession>
<evidence type="ECO:0000313" key="3">
    <source>
        <dbReference type="Proteomes" id="UP000076420"/>
    </source>
</evidence>
<keyword evidence="1" id="KW-1133">Transmembrane helix</keyword>
<dbReference type="OrthoDB" id="2016523at2759"/>
<name>A0A2C9LHQ4_BIOGL</name>
<dbReference type="PANTHER" id="PTHR31410">
    <property type="entry name" value="TRANSMEMBRANE PROTEIN 246"/>
    <property type="match status" value="1"/>
</dbReference>
<dbReference type="PANTHER" id="PTHR31410:SF1">
    <property type="entry name" value="POST-GPI ATTACHMENT TO PROTEINS FACTOR 4"/>
    <property type="match status" value="1"/>
</dbReference>
<dbReference type="Proteomes" id="UP000076420">
    <property type="component" value="Unassembled WGS sequence"/>
</dbReference>
<feature type="transmembrane region" description="Helical" evidence="1">
    <location>
        <begin position="304"/>
        <end position="328"/>
    </location>
</feature>
<gene>
    <name evidence="2" type="primary">106054498</name>
</gene>
<dbReference type="AlphaFoldDB" id="A0A2C9LHQ4"/>
<keyword evidence="1" id="KW-0812">Transmembrane</keyword>
<sequence length="425" mass="48966">MNERKSMKQIAFFSDGLNKNLWKWLTSVCIYFTVLCFLCLFLPFSKIFTIVHSYESLFDQVEAATDGRLRAAKQYFQTQNPELSSRIYSDRLSQGNILFAIGIITIKRTKETESHESLGYLPPSVAHMDSILKSHRFFNTSLPFICNVDAFPSTHFDAVDLYKFVPYTERFGNNSLGIPALTIPKTNTRFIDLTTHSSKYSKESFDYAFCLLSAAALNPRFILLLEEDTIPHKDFPSVIEHLITFRLNLPLDHKHDFGFLKLYFPSKWQGFGFEFIKILDLLCCCILVTAVAGVYHYLRSFRSATLPGLNSVLLSAFLVTLLTCLLVGRQNINELRRLSKHYYRLQSSEGCCTQAMVYQPSIVSSMAEYLVNPLSNKHTDLAIWDFSYRNSIRTLQVEPNLFFHTGLYTTLDQVQKHPEEFIFHQ</sequence>